<dbReference type="EMBL" id="CATQJL010000001">
    <property type="protein sequence ID" value="CAJ0591100.1"/>
    <property type="molecule type" value="Genomic_DNA"/>
</dbReference>
<accession>A0AA36GK84</accession>
<proteinExistence type="predicted"/>
<protein>
    <submittedName>
        <fullName evidence="1">Uncharacterized protein</fullName>
    </submittedName>
</protein>
<reference evidence="1" key="1">
    <citation type="submission" date="2023-07" db="EMBL/GenBank/DDBJ databases">
        <authorList>
            <consortium name="CYATHOMIX"/>
        </authorList>
    </citation>
    <scope>NUCLEOTIDE SEQUENCE</scope>
    <source>
        <strain evidence="1">N/A</strain>
    </source>
</reference>
<sequence>MARRSGQSPRDYVSVLGKVSNVSNIDRIERVDNDATRVKRELLGCKIRYEKSDNVAVRLIKLWELRLLEKHLAWGRALLEVSHNKENSELGNVEPWRALLAVRHDLPVAKAGGHGS</sequence>
<evidence type="ECO:0000313" key="1">
    <source>
        <dbReference type="EMBL" id="CAJ0591100.1"/>
    </source>
</evidence>
<evidence type="ECO:0000313" key="2">
    <source>
        <dbReference type="Proteomes" id="UP001176961"/>
    </source>
</evidence>
<gene>
    <name evidence="1" type="ORF">CYNAS_LOCUS3083</name>
</gene>
<comment type="caution">
    <text evidence="1">The sequence shown here is derived from an EMBL/GenBank/DDBJ whole genome shotgun (WGS) entry which is preliminary data.</text>
</comment>
<organism evidence="1 2">
    <name type="scientific">Cylicocyclus nassatus</name>
    <name type="common">Nematode worm</name>
    <dbReference type="NCBI Taxonomy" id="53992"/>
    <lineage>
        <taxon>Eukaryota</taxon>
        <taxon>Metazoa</taxon>
        <taxon>Ecdysozoa</taxon>
        <taxon>Nematoda</taxon>
        <taxon>Chromadorea</taxon>
        <taxon>Rhabditida</taxon>
        <taxon>Rhabditina</taxon>
        <taxon>Rhabditomorpha</taxon>
        <taxon>Strongyloidea</taxon>
        <taxon>Strongylidae</taxon>
        <taxon>Cylicocyclus</taxon>
    </lineage>
</organism>
<name>A0AA36GK84_CYLNA</name>
<keyword evidence="2" id="KW-1185">Reference proteome</keyword>
<dbReference type="Proteomes" id="UP001176961">
    <property type="component" value="Unassembled WGS sequence"/>
</dbReference>
<dbReference type="AlphaFoldDB" id="A0AA36GK84"/>